<dbReference type="Gene3D" id="3.30.2230.10">
    <property type="entry name" value="DUSP-like"/>
    <property type="match status" value="1"/>
</dbReference>
<evidence type="ECO:0000256" key="1">
    <source>
        <dbReference type="ARBA" id="ARBA00000707"/>
    </source>
</evidence>
<dbReference type="Gene3D" id="3.10.20.90">
    <property type="entry name" value="Phosphatidylinositol 3-kinase Catalytic Subunit, Chain A, domain 1"/>
    <property type="match status" value="1"/>
</dbReference>
<evidence type="ECO:0000256" key="8">
    <source>
        <dbReference type="ARBA" id="ARBA00022801"/>
    </source>
</evidence>
<keyword evidence="17" id="KW-1185">Reference proteome</keyword>
<dbReference type="PROSITE" id="PS51283">
    <property type="entry name" value="DUSP"/>
    <property type="match status" value="1"/>
</dbReference>
<evidence type="ECO:0000256" key="2">
    <source>
        <dbReference type="ARBA" id="ARBA00012759"/>
    </source>
</evidence>
<dbReference type="Pfam" id="PF00443">
    <property type="entry name" value="UCH"/>
    <property type="match status" value="2"/>
</dbReference>
<keyword evidence="3" id="KW-0597">Phosphoprotein</keyword>
<dbReference type="PANTHER" id="PTHR21646">
    <property type="entry name" value="UBIQUITIN CARBOXYL-TERMINAL HYDROLASE"/>
    <property type="match status" value="1"/>
</dbReference>
<dbReference type="PROSITE" id="PS00972">
    <property type="entry name" value="USP_1"/>
    <property type="match status" value="1"/>
</dbReference>
<feature type="domain" description="DUSP" evidence="15">
    <location>
        <begin position="367"/>
        <end position="603"/>
    </location>
</feature>
<dbReference type="FunFam" id="3.90.70.10:FF:000018">
    <property type="entry name" value="Ubiquitin carboxyl-terminal hydrolase 32"/>
    <property type="match status" value="1"/>
</dbReference>
<dbReference type="GO" id="GO:0016579">
    <property type="term" value="P:protein deubiquitination"/>
    <property type="evidence" value="ECO:0007669"/>
    <property type="project" value="InterPro"/>
</dbReference>
<dbReference type="STRING" id="6689.A0A423TT38"/>
<evidence type="ECO:0000259" key="13">
    <source>
        <dbReference type="PROSITE" id="PS50222"/>
    </source>
</evidence>
<dbReference type="GO" id="GO:0004843">
    <property type="term" value="F:cysteine-type deubiquitinase activity"/>
    <property type="evidence" value="ECO:0007669"/>
    <property type="project" value="UniProtKB-EC"/>
</dbReference>
<dbReference type="InterPro" id="IPR002048">
    <property type="entry name" value="EF_hand_dom"/>
</dbReference>
<dbReference type="SUPFAM" id="SSF54001">
    <property type="entry name" value="Cysteine proteinases"/>
    <property type="match status" value="1"/>
</dbReference>
<dbReference type="Pfam" id="PF25265">
    <property type="entry name" value="USP32_N"/>
    <property type="match status" value="1"/>
</dbReference>
<reference evidence="16 17" key="2">
    <citation type="submission" date="2019-01" db="EMBL/GenBank/DDBJ databases">
        <title>The decoding of complex shrimp genome reveals the adaptation for benthos swimmer, frequently molting mechanism and breeding impact on genome.</title>
        <authorList>
            <person name="Sun Y."/>
            <person name="Gao Y."/>
            <person name="Yu Y."/>
        </authorList>
    </citation>
    <scope>NUCLEOTIDE SEQUENCE [LARGE SCALE GENOMIC DNA]</scope>
    <source>
        <tissue evidence="16">Muscle</tissue>
    </source>
</reference>
<dbReference type="Pfam" id="PF13202">
    <property type="entry name" value="EF-hand_5"/>
    <property type="match status" value="1"/>
</dbReference>
<dbReference type="PROSITE" id="PS50235">
    <property type="entry name" value="USP_3"/>
    <property type="match status" value="1"/>
</dbReference>
<evidence type="ECO:0000256" key="3">
    <source>
        <dbReference type="ARBA" id="ARBA00022553"/>
    </source>
</evidence>
<keyword evidence="7" id="KW-0833">Ubl conjugation pathway</keyword>
<dbReference type="InterPro" id="IPR028889">
    <property type="entry name" value="USP"/>
</dbReference>
<feature type="compositionally biased region" description="Low complexity" evidence="12">
    <location>
        <begin position="1089"/>
        <end position="1106"/>
    </location>
</feature>
<dbReference type="Gene3D" id="1.10.238.10">
    <property type="entry name" value="EF-hand"/>
    <property type="match status" value="2"/>
</dbReference>
<dbReference type="Gene3D" id="3.90.70.10">
    <property type="entry name" value="Cysteine proteinases"/>
    <property type="match status" value="2"/>
</dbReference>
<dbReference type="InterPro" id="IPR018200">
    <property type="entry name" value="USP_CS"/>
</dbReference>
<evidence type="ECO:0000256" key="10">
    <source>
        <dbReference type="ARBA" id="ARBA00022837"/>
    </source>
</evidence>
<dbReference type="PROSITE" id="PS00018">
    <property type="entry name" value="EF_HAND_1"/>
    <property type="match status" value="2"/>
</dbReference>
<dbReference type="FunFam" id="1.10.238.10:FF:000081">
    <property type="entry name" value="Ubiquitin carboxyl-terminal hydrolase 32"/>
    <property type="match status" value="1"/>
</dbReference>
<evidence type="ECO:0000313" key="16">
    <source>
        <dbReference type="EMBL" id="ROT79627.1"/>
    </source>
</evidence>
<keyword evidence="10" id="KW-0106">Calcium</keyword>
<dbReference type="EMBL" id="QCYY01001216">
    <property type="protein sequence ID" value="ROT79627.1"/>
    <property type="molecule type" value="Genomic_DNA"/>
</dbReference>
<evidence type="ECO:0000259" key="14">
    <source>
        <dbReference type="PROSITE" id="PS50235"/>
    </source>
</evidence>
<dbReference type="PROSITE" id="PS00973">
    <property type="entry name" value="USP_2"/>
    <property type="match status" value="1"/>
</dbReference>
<protein>
    <recommendedName>
        <fullName evidence="11">Ubiquitin carboxyl-terminal hydrolase 32</fullName>
        <ecNumber evidence="2">3.4.19.12</ecNumber>
    </recommendedName>
</protein>
<sequence length="1649" mass="185089">MHTQKRPRFTHKKDNRKKAAVSDAELTRLKDAYKRTATLNGSITKQAFIREVLGEGVPLQLAELIFVACGGSAKGIAFKDLLCSLVLLTRGNREEKIKFIFGVYANEAGSHVLRSEMLRQLQATEGGYNPEILHKCFGQSERVSYDEFKDWLISHPDATTVTRWLLAEPCHVSLSNDLETPTFYQTLAGVTHLEEKDILELEKWYWNLKGSSPTGKLDPDTLVPLISPPLPPMLAKGVFNAFDENRDNHIDFKEMACGISAACRGPQTERQKFCFKIFDRDRDGKLSREELVAMVQALLLLRDEEQDADNEAVQKLVKELLENHDPTNSGFVTQEEYLMWTLHNALSSALLDIIFQVCHIVLGLKPSSPGEEGEIVLGWLRRAECKSLTIGQFWYIINMEWWNLWLEYVNYQHSAGSDSSSLSPSSHSSSPANSQCGSLKRTKLQKKSAHSEGTVASDANNLDSEGSLIRTEQPGSRQGSLQRHAPTTSSPRKNFSSGNLAVYSHETSRCSSTSSPSHSPRLTRRAATSPGPLLVPSRPPAIDNSPLVEPNTSKVMLLTGEGGRLKRNVPLVQGRDFVLVPDSLWKALQQWYGGSPALPRQVIHGRSSGEVELELYPVTLRLFRHVQQQTRTPNNSWVGVVGGYGAAALNSAPYYVTSLPSSTTSSPKRYLAYLAAFSRLATLRQVYDYLATKLRLRIEDMRLWCVRDEPAGMILLEEEDITLEEVGVGDLSQVLIEVRNKDLTWPEEMSQITSTKVMRTQSRQGGNEKGVTGLNNLGNTCFLNAALQCCSNTYPLTTYFIKNMHLYELNPGNPCGMKGHMARQYGSLMQEIWGGGVKTVAPLKLRWTIGKYSGNFTGFQQHDSQELLAFLLDGLHEDLNRVHNKPYIELKDSEGRPDTLVAQEAWENHILRNKSIIVDLFHGQLKSKVTCRVCNNESVRFDPFTYLTLQLPMESYVYLEVIVIKLDGSVPVKYGLRLNSDSRYYDVKQQLHLLTSIPPHQMMLSELANGQIKSIPMDEGRVRAVSGSALFCYELPSPTSSHASEVRSATRSARDRHVFTHIQRSTHHSSPCLREGISSPSHSNGTTESYISSPSSLEINSSKLSLQSSHPLPEQETAASNAIQRKDSNSSLSSTSSGPASSTCSSIQHDNDLYNTHKGFITAFHRKMMRQEVYFLSSQKTRPSLFGLPLVVPCSASSTHQDLYQAVWTQVSRLVSPLPPSEAAGPNHAHDCDDSLGYEFPFVLRVVEREGLQCALCPWYRFCRGCQLPCDDNTFPQNAAFLAIDWDPTALHLRYQTVLEKVVLEHASVEEMRRKHVEPIALSDCLEAFCSEETLEYSCDKCKKVQQAAKKLQIWRLPPILIVHLKRFQFVGNKWIKSQKIVDFPLRDFDPTEYLASVPRQTIHLHRAELEGVDPAVYLASLQERDNIFLEIVPENKIIEHLKGSTDDELTLKSGKPSLNGSINGSIPSNLASPCPSTPYDGSLKSGEGNNKRRIRNGSVLYGETLQDFHQHRLEEGHDPLDLKYDLYAIACHTGIMEGGHYVCYAKNPQGKWICFNDSSCKEVTESQIDLNSAYMLFYQRAGLSVDKYLPNIEGKVPYPKEMDEESEAEYKKQCVMINKKRLSLMLQRGNAILNSQLYKLCVNPMWKR</sequence>
<keyword evidence="8 16" id="KW-0378">Hydrolase</keyword>
<feature type="compositionally biased region" description="Low complexity" evidence="12">
    <location>
        <begin position="509"/>
        <end position="520"/>
    </location>
</feature>
<dbReference type="Pfam" id="PF13499">
    <property type="entry name" value="EF-hand_7"/>
    <property type="match status" value="1"/>
</dbReference>
<evidence type="ECO:0000256" key="7">
    <source>
        <dbReference type="ARBA" id="ARBA00022786"/>
    </source>
</evidence>
<evidence type="ECO:0000259" key="15">
    <source>
        <dbReference type="PROSITE" id="PS51283"/>
    </source>
</evidence>
<feature type="domain" description="USP" evidence="14">
    <location>
        <begin position="772"/>
        <end position="1582"/>
    </location>
</feature>
<dbReference type="InterPro" id="IPR035927">
    <property type="entry name" value="DUSP-like_sf"/>
</dbReference>
<dbReference type="EC" id="3.4.19.12" evidence="2"/>
<keyword evidence="5" id="KW-0479">Metal-binding</keyword>
<dbReference type="GO" id="GO:0006508">
    <property type="term" value="P:proteolysis"/>
    <property type="evidence" value="ECO:0007669"/>
    <property type="project" value="UniProtKB-KW"/>
</dbReference>
<evidence type="ECO:0000256" key="5">
    <source>
        <dbReference type="ARBA" id="ARBA00022723"/>
    </source>
</evidence>
<dbReference type="SUPFAM" id="SSF143791">
    <property type="entry name" value="DUSP-like"/>
    <property type="match status" value="1"/>
</dbReference>
<evidence type="ECO:0000256" key="6">
    <source>
        <dbReference type="ARBA" id="ARBA00022737"/>
    </source>
</evidence>
<dbReference type="GO" id="GO:0005509">
    <property type="term" value="F:calcium ion binding"/>
    <property type="evidence" value="ECO:0007669"/>
    <property type="project" value="InterPro"/>
</dbReference>
<evidence type="ECO:0000313" key="17">
    <source>
        <dbReference type="Proteomes" id="UP000283509"/>
    </source>
</evidence>
<dbReference type="InterPro" id="IPR006615">
    <property type="entry name" value="Pept_C19_DUSP"/>
</dbReference>
<dbReference type="InterPro" id="IPR057368">
    <property type="entry name" value="USP32_N"/>
</dbReference>
<dbReference type="Proteomes" id="UP000283509">
    <property type="component" value="Unassembled WGS sequence"/>
</dbReference>
<feature type="region of interest" description="Disordered" evidence="12">
    <location>
        <begin position="419"/>
        <end position="548"/>
    </location>
</feature>
<evidence type="ECO:0000256" key="9">
    <source>
        <dbReference type="ARBA" id="ARBA00022807"/>
    </source>
</evidence>
<dbReference type="SMART" id="SM00054">
    <property type="entry name" value="EFh"/>
    <property type="match status" value="3"/>
</dbReference>
<feature type="compositionally biased region" description="Polar residues" evidence="12">
    <location>
        <begin position="473"/>
        <end position="499"/>
    </location>
</feature>
<dbReference type="GO" id="GO:0005794">
    <property type="term" value="C:Golgi apparatus"/>
    <property type="evidence" value="ECO:0007669"/>
    <property type="project" value="TreeGrafter"/>
</dbReference>
<comment type="catalytic activity">
    <reaction evidence="1">
        <text>Thiol-dependent hydrolysis of ester, thioester, amide, peptide and isopeptide bonds formed by the C-terminal Gly of ubiquitin (a 76-residue protein attached to proteins as an intracellular targeting signal).</text>
        <dbReference type="EC" id="3.4.19.12"/>
    </reaction>
</comment>
<feature type="region of interest" description="Disordered" evidence="12">
    <location>
        <begin position="1061"/>
        <end position="1148"/>
    </location>
</feature>
<dbReference type="SMART" id="SM00695">
    <property type="entry name" value="DUSP"/>
    <property type="match status" value="1"/>
</dbReference>
<proteinExistence type="predicted"/>
<dbReference type="CDD" id="cd00051">
    <property type="entry name" value="EFh"/>
    <property type="match status" value="2"/>
</dbReference>
<gene>
    <name evidence="16" type="ORF">C7M84_001651</name>
</gene>
<keyword evidence="9" id="KW-0788">Thiol protease</keyword>
<dbReference type="OrthoDB" id="265776at2759"/>
<dbReference type="InterPro" id="IPR038765">
    <property type="entry name" value="Papain-like_cys_pep_sf"/>
</dbReference>
<keyword evidence="4" id="KW-0645">Protease</keyword>
<dbReference type="InterPro" id="IPR050185">
    <property type="entry name" value="Ub_carboxyl-term_hydrolase"/>
</dbReference>
<feature type="compositionally biased region" description="Low complexity" evidence="12">
    <location>
        <begin position="1129"/>
        <end position="1146"/>
    </location>
</feature>
<accession>A0A423TT38</accession>
<dbReference type="SUPFAM" id="SSF47473">
    <property type="entry name" value="EF-hand"/>
    <property type="match status" value="2"/>
</dbReference>
<evidence type="ECO:0000256" key="4">
    <source>
        <dbReference type="ARBA" id="ARBA00022670"/>
    </source>
</evidence>
<dbReference type="InterPro" id="IPR001394">
    <property type="entry name" value="Peptidase_C19_UCH"/>
</dbReference>
<feature type="domain" description="EF-hand" evidence="13">
    <location>
        <begin position="266"/>
        <end position="301"/>
    </location>
</feature>
<feature type="compositionally biased region" description="Low complexity" evidence="12">
    <location>
        <begin position="419"/>
        <end position="434"/>
    </location>
</feature>
<dbReference type="InterPro" id="IPR011992">
    <property type="entry name" value="EF-hand-dom_pair"/>
</dbReference>
<name>A0A423TT38_PENVA</name>
<evidence type="ECO:0000256" key="11">
    <source>
        <dbReference type="ARBA" id="ARBA00071642"/>
    </source>
</evidence>
<reference evidence="16 17" key="1">
    <citation type="submission" date="2018-04" db="EMBL/GenBank/DDBJ databases">
        <authorList>
            <person name="Zhang X."/>
            <person name="Yuan J."/>
            <person name="Li F."/>
            <person name="Xiang J."/>
        </authorList>
    </citation>
    <scope>NUCLEOTIDE SEQUENCE [LARGE SCALE GENOMIC DNA]</scope>
    <source>
        <tissue evidence="16">Muscle</tissue>
    </source>
</reference>
<dbReference type="PANTHER" id="PTHR21646:SF76">
    <property type="entry name" value="UBIQUITIN CARBOXYL-TERMINAL HYDROLASE 32"/>
    <property type="match status" value="1"/>
</dbReference>
<evidence type="ECO:0000256" key="12">
    <source>
        <dbReference type="SAM" id="MobiDB-lite"/>
    </source>
</evidence>
<keyword evidence="6" id="KW-0677">Repeat</keyword>
<organism evidence="16 17">
    <name type="scientific">Penaeus vannamei</name>
    <name type="common">Whiteleg shrimp</name>
    <name type="synonym">Litopenaeus vannamei</name>
    <dbReference type="NCBI Taxonomy" id="6689"/>
    <lineage>
        <taxon>Eukaryota</taxon>
        <taxon>Metazoa</taxon>
        <taxon>Ecdysozoa</taxon>
        <taxon>Arthropoda</taxon>
        <taxon>Crustacea</taxon>
        <taxon>Multicrustacea</taxon>
        <taxon>Malacostraca</taxon>
        <taxon>Eumalacostraca</taxon>
        <taxon>Eucarida</taxon>
        <taxon>Decapoda</taxon>
        <taxon>Dendrobranchiata</taxon>
        <taxon>Penaeoidea</taxon>
        <taxon>Penaeidae</taxon>
        <taxon>Penaeus</taxon>
    </lineage>
</organism>
<dbReference type="InterPro" id="IPR018247">
    <property type="entry name" value="EF_Hand_1_Ca_BS"/>
</dbReference>
<feature type="compositionally biased region" description="Polar residues" evidence="12">
    <location>
        <begin position="1078"/>
        <end position="1088"/>
    </location>
</feature>
<dbReference type="Pfam" id="PF06337">
    <property type="entry name" value="DUSP"/>
    <property type="match status" value="1"/>
</dbReference>
<dbReference type="PROSITE" id="PS50222">
    <property type="entry name" value="EF_HAND_2"/>
    <property type="match status" value="2"/>
</dbReference>
<feature type="domain" description="EF-hand" evidence="13">
    <location>
        <begin position="230"/>
        <end position="265"/>
    </location>
</feature>
<comment type="caution">
    <text evidence="16">The sequence shown here is derived from an EMBL/GenBank/DDBJ whole genome shotgun (WGS) entry which is preliminary data.</text>
</comment>